<dbReference type="InterPro" id="IPR013767">
    <property type="entry name" value="PAS_fold"/>
</dbReference>
<dbReference type="InterPro" id="IPR003018">
    <property type="entry name" value="GAF"/>
</dbReference>
<feature type="non-terminal residue" evidence="2">
    <location>
        <position position="266"/>
    </location>
</feature>
<dbReference type="AlphaFoldDB" id="X1IUC6"/>
<dbReference type="SMART" id="SM00091">
    <property type="entry name" value="PAS"/>
    <property type="match status" value="1"/>
</dbReference>
<sequence length="266" mass="30521">AGVEGIFLDITERKQNEKLQQVLYNISKAANSLITLDQLYKIIHEELGNIINTTNFHIALLNKEENRIHYDYFFDEKDNSSITLECDNVGSLSAHVIKTGQPLLVNRKQINKMIERGELILSHLGTLTEEILWLGVPLKIECEVIGTMAVLSYTNSELYSEKDIKIIEFVSGQVASAIDRVQKEEALQKSNQEFVSLFNSCPEALLYTDKKSDILYINPRFTEVFGYTLDEIIGKNTDEGMIYPKENIDEEKYYTKKSLNNFVEYE</sequence>
<accession>X1IUC6</accession>
<organism evidence="2">
    <name type="scientific">marine sediment metagenome</name>
    <dbReference type="NCBI Taxonomy" id="412755"/>
    <lineage>
        <taxon>unclassified sequences</taxon>
        <taxon>metagenomes</taxon>
        <taxon>ecological metagenomes</taxon>
    </lineage>
</organism>
<dbReference type="InterPro" id="IPR000014">
    <property type="entry name" value="PAS"/>
</dbReference>
<proteinExistence type="predicted"/>
<dbReference type="InterPro" id="IPR029016">
    <property type="entry name" value="GAF-like_dom_sf"/>
</dbReference>
<protein>
    <recommendedName>
        <fullName evidence="1">PAS domain-containing protein</fullName>
    </recommendedName>
</protein>
<reference evidence="2" key="1">
    <citation type="journal article" date="2014" name="Front. Microbiol.">
        <title>High frequency of phylogenetically diverse reductive dehalogenase-homologous genes in deep subseafloor sedimentary metagenomes.</title>
        <authorList>
            <person name="Kawai M."/>
            <person name="Futagami T."/>
            <person name="Toyoda A."/>
            <person name="Takaki Y."/>
            <person name="Nishi S."/>
            <person name="Hori S."/>
            <person name="Arai W."/>
            <person name="Tsubouchi T."/>
            <person name="Morono Y."/>
            <person name="Uchiyama I."/>
            <person name="Ito T."/>
            <person name="Fujiyama A."/>
            <person name="Inagaki F."/>
            <person name="Takami H."/>
        </authorList>
    </citation>
    <scope>NUCLEOTIDE SEQUENCE</scope>
    <source>
        <strain evidence="2">Expedition CK06-06</strain>
    </source>
</reference>
<dbReference type="EMBL" id="BARU01029683">
    <property type="protein sequence ID" value="GAH69719.1"/>
    <property type="molecule type" value="Genomic_DNA"/>
</dbReference>
<dbReference type="SUPFAM" id="SSF55785">
    <property type="entry name" value="PYP-like sensor domain (PAS domain)"/>
    <property type="match status" value="1"/>
</dbReference>
<dbReference type="Pfam" id="PF13185">
    <property type="entry name" value="GAF_2"/>
    <property type="match status" value="1"/>
</dbReference>
<feature type="domain" description="PAS" evidence="1">
    <location>
        <begin position="190"/>
        <end position="246"/>
    </location>
</feature>
<evidence type="ECO:0000313" key="2">
    <source>
        <dbReference type="EMBL" id="GAH69719.1"/>
    </source>
</evidence>
<dbReference type="CDD" id="cd00130">
    <property type="entry name" value="PAS"/>
    <property type="match status" value="1"/>
</dbReference>
<dbReference type="Gene3D" id="3.30.450.20">
    <property type="entry name" value="PAS domain"/>
    <property type="match status" value="1"/>
</dbReference>
<feature type="non-terminal residue" evidence="2">
    <location>
        <position position="1"/>
    </location>
</feature>
<dbReference type="PROSITE" id="PS50112">
    <property type="entry name" value="PAS"/>
    <property type="match status" value="1"/>
</dbReference>
<name>X1IUC6_9ZZZZ</name>
<dbReference type="InterPro" id="IPR035965">
    <property type="entry name" value="PAS-like_dom_sf"/>
</dbReference>
<dbReference type="SMART" id="SM00065">
    <property type="entry name" value="GAF"/>
    <property type="match status" value="1"/>
</dbReference>
<dbReference type="SUPFAM" id="SSF55781">
    <property type="entry name" value="GAF domain-like"/>
    <property type="match status" value="1"/>
</dbReference>
<dbReference type="Pfam" id="PF00989">
    <property type="entry name" value="PAS"/>
    <property type="match status" value="1"/>
</dbReference>
<dbReference type="Gene3D" id="3.30.450.40">
    <property type="match status" value="1"/>
</dbReference>
<comment type="caution">
    <text evidence="2">The sequence shown here is derived from an EMBL/GenBank/DDBJ whole genome shotgun (WGS) entry which is preliminary data.</text>
</comment>
<evidence type="ECO:0000259" key="1">
    <source>
        <dbReference type="PROSITE" id="PS50112"/>
    </source>
</evidence>
<dbReference type="NCBIfam" id="TIGR00229">
    <property type="entry name" value="sensory_box"/>
    <property type="match status" value="1"/>
</dbReference>
<gene>
    <name evidence="2" type="ORF">S03H2_47180</name>
</gene>
<dbReference type="GO" id="GO:0006355">
    <property type="term" value="P:regulation of DNA-templated transcription"/>
    <property type="evidence" value="ECO:0007669"/>
    <property type="project" value="InterPro"/>
</dbReference>